<dbReference type="EMBL" id="JBHSYQ010000004">
    <property type="protein sequence ID" value="MFC6998068.1"/>
    <property type="molecule type" value="Genomic_DNA"/>
</dbReference>
<dbReference type="RefSeq" id="WP_153042184.1">
    <property type="nucleotide sequence ID" value="NZ_JBHSYQ010000004.1"/>
</dbReference>
<dbReference type="Gene3D" id="1.10.3230.30">
    <property type="entry name" value="Phage gp6-like head-tail connector protein"/>
    <property type="match status" value="1"/>
</dbReference>
<keyword evidence="2" id="KW-1185">Reference proteome</keyword>
<reference evidence="2" key="1">
    <citation type="journal article" date="2019" name="Int. J. Syst. Evol. Microbiol.">
        <title>The Global Catalogue of Microorganisms (GCM) 10K type strain sequencing project: providing services to taxonomists for standard genome sequencing and annotation.</title>
        <authorList>
            <consortium name="The Broad Institute Genomics Platform"/>
            <consortium name="The Broad Institute Genome Sequencing Center for Infectious Disease"/>
            <person name="Wu L."/>
            <person name="Ma J."/>
        </authorList>
    </citation>
    <scope>NUCLEOTIDE SEQUENCE [LARGE SCALE GENOMIC DNA]</scope>
    <source>
        <strain evidence="2">CGMCC 4.7393</strain>
    </source>
</reference>
<sequence>MEVEVVTDLTAEPVSVQLAADWCKLPAPMYSGEGEARALTSEGEIVAMLITSARQWCEKYSGLSFGPKSLKATVAYEDYRGAKSLPYGPNQTITAVTDDNGEAVDVAQFTSTSYWAEYQKGMSVNNTYGEDYGGFGAAYQAMEYTIEYTAGFAPESLPTDIKQAILKTVLELYNNRENTVIGTIIANLPLGAKQLLDLHKPKVMF</sequence>
<comment type="caution">
    <text evidence="1">The sequence shown here is derived from an EMBL/GenBank/DDBJ whole genome shotgun (WGS) entry which is preliminary data.</text>
</comment>
<gene>
    <name evidence="1" type="ORF">ACFQHR_10560</name>
</gene>
<organism evidence="1 2">
    <name type="scientific">Rufibacter roseus</name>
    <dbReference type="NCBI Taxonomy" id="1567108"/>
    <lineage>
        <taxon>Bacteria</taxon>
        <taxon>Pseudomonadati</taxon>
        <taxon>Bacteroidota</taxon>
        <taxon>Cytophagia</taxon>
        <taxon>Cytophagales</taxon>
        <taxon>Hymenobacteraceae</taxon>
        <taxon>Rufibacter</taxon>
    </lineage>
</organism>
<dbReference type="CDD" id="cd08054">
    <property type="entry name" value="gp6"/>
    <property type="match status" value="1"/>
</dbReference>
<evidence type="ECO:0000313" key="2">
    <source>
        <dbReference type="Proteomes" id="UP001596405"/>
    </source>
</evidence>
<evidence type="ECO:0000313" key="1">
    <source>
        <dbReference type="EMBL" id="MFC6998068.1"/>
    </source>
</evidence>
<name>A0ABW2DLX8_9BACT</name>
<dbReference type="Proteomes" id="UP001596405">
    <property type="component" value="Unassembled WGS sequence"/>
</dbReference>
<proteinExistence type="predicted"/>
<accession>A0ABW2DLX8</accession>
<protein>
    <submittedName>
        <fullName evidence="1">Phage gp6-like head-tail connector protein</fullName>
    </submittedName>
</protein>